<protein>
    <submittedName>
        <fullName evidence="1">Uncharacterized protein</fullName>
    </submittedName>
</protein>
<dbReference type="PANTHER" id="PTHR20875:SF0">
    <property type="entry name" value="GH12158P"/>
    <property type="match status" value="1"/>
</dbReference>
<dbReference type="Gene3D" id="1.10.238.10">
    <property type="entry name" value="EF-hand"/>
    <property type="match status" value="5"/>
</dbReference>
<dbReference type="EMBL" id="ML004979">
    <property type="protein sequence ID" value="RKP21180.1"/>
    <property type="molecule type" value="Genomic_DNA"/>
</dbReference>
<dbReference type="InterPro" id="IPR052603">
    <property type="entry name" value="EFCB6"/>
</dbReference>
<proteinExistence type="predicted"/>
<dbReference type="InterPro" id="IPR011992">
    <property type="entry name" value="EF-hand-dom_pair"/>
</dbReference>
<accession>A0A4P9YR52</accession>
<evidence type="ECO:0000313" key="2">
    <source>
        <dbReference type="Proteomes" id="UP000281549"/>
    </source>
</evidence>
<sequence>MLHSITPLNISLDAELKIKSHVKLLRRRPADFFKDFDKLNSGCISASQFNRGLAAVMEKGPGLSNEEVNSIMKRYCSPKTGLINYQKFARDFDGRKIFYSRFIESIESLDLSVPNEQHGKETGYSGLSKEAAVKMQPTFGKIHQWIKHHGANLKSWFRDFDRHHNGYVTIGQFLRSLPQNLFTEKESQELLKLYLDEKRGQVNYFRLDLDMNNSHERMTHEYRAVHSKGQHHKNAHVPIGTENILLEEDELPEQIDSVYVEDKIRKIVYKRRIRILEFCRDYDKLNSNLITTHQFASALHMAGLELHPEEVNVLCQAYNKNGRVIIRVQEFFVDCDRLRHNSILHDEFIRGIGRMGFPLNSNEAKALVEKYKDKGHPESCKWKEFAQEMDSVFSDNVAANIHEFHQQALFTLSEEEKAHVNSAMAKIHETLRRRPVILKPFFRDFDKSNNGHVNDDRDQKRVQIPYLKSPMYPEKRRSENRNNRITFDYVMNKLKSRVKTERFSFREIMKDFDPLRHGKIHRHDFQRALRVFHHAYPNTQEKLDILTLPYTQEGGFVDYVKFCNDLESVFTIDNLEQNPLAEPPAFVANLRDPPYELDDKENAILDSCSKRLATQLSQRRMDLYFVFEDYDRINNVCVCALQQQPKNFSRRSPSITQEVLHSPETRQFYRLYRFQRIHNKITREA</sequence>
<dbReference type="PANTHER" id="PTHR20875">
    <property type="entry name" value="EF-HAND CALCIUM-BINDING DOMAIN-CONTAINING PROTEIN 6-RELATED"/>
    <property type="match status" value="1"/>
</dbReference>
<reference evidence="2" key="1">
    <citation type="journal article" date="2018" name="Nat. Microbiol.">
        <title>Leveraging single-cell genomics to expand the fungal tree of life.</title>
        <authorList>
            <person name="Ahrendt S.R."/>
            <person name="Quandt C.A."/>
            <person name="Ciobanu D."/>
            <person name="Clum A."/>
            <person name="Salamov A."/>
            <person name="Andreopoulos B."/>
            <person name="Cheng J.F."/>
            <person name="Woyke T."/>
            <person name="Pelin A."/>
            <person name="Henrissat B."/>
            <person name="Reynolds N.K."/>
            <person name="Benny G.L."/>
            <person name="Smith M.E."/>
            <person name="James T.Y."/>
            <person name="Grigoriev I.V."/>
        </authorList>
    </citation>
    <scope>NUCLEOTIDE SEQUENCE [LARGE SCALE GENOMIC DNA]</scope>
    <source>
        <strain evidence="2">CSF55</strain>
    </source>
</reference>
<dbReference type="AlphaFoldDB" id="A0A4P9YR52"/>
<gene>
    <name evidence="1" type="ORF">ROZALSC1DRAFT_20733</name>
</gene>
<name>A0A4P9YR52_ROZAC</name>
<dbReference type="Proteomes" id="UP000281549">
    <property type="component" value="Unassembled WGS sequence"/>
</dbReference>
<evidence type="ECO:0000313" key="1">
    <source>
        <dbReference type="EMBL" id="RKP21180.1"/>
    </source>
</evidence>
<organism evidence="1 2">
    <name type="scientific">Rozella allomycis (strain CSF55)</name>
    <dbReference type="NCBI Taxonomy" id="988480"/>
    <lineage>
        <taxon>Eukaryota</taxon>
        <taxon>Fungi</taxon>
        <taxon>Fungi incertae sedis</taxon>
        <taxon>Cryptomycota</taxon>
        <taxon>Cryptomycota incertae sedis</taxon>
        <taxon>Rozella</taxon>
    </lineage>
</organism>
<dbReference type="SUPFAM" id="SSF47473">
    <property type="entry name" value="EF-hand"/>
    <property type="match status" value="3"/>
</dbReference>